<dbReference type="AlphaFoldDB" id="A0AAV7TN85"/>
<reference evidence="2" key="1">
    <citation type="journal article" date="2022" name="bioRxiv">
        <title>Sequencing and chromosome-scale assembly of the giantPleurodeles waltlgenome.</title>
        <authorList>
            <person name="Brown T."/>
            <person name="Elewa A."/>
            <person name="Iarovenko S."/>
            <person name="Subramanian E."/>
            <person name="Araus A.J."/>
            <person name="Petzold A."/>
            <person name="Susuki M."/>
            <person name="Suzuki K.-i.T."/>
            <person name="Hayashi T."/>
            <person name="Toyoda A."/>
            <person name="Oliveira C."/>
            <person name="Osipova E."/>
            <person name="Leigh N.D."/>
            <person name="Simon A."/>
            <person name="Yun M.H."/>
        </authorList>
    </citation>
    <scope>NUCLEOTIDE SEQUENCE</scope>
    <source>
        <strain evidence="2">20211129_DDA</strain>
        <tissue evidence="2">Liver</tissue>
    </source>
</reference>
<feature type="compositionally biased region" description="Basic and acidic residues" evidence="1">
    <location>
        <begin position="38"/>
        <end position="49"/>
    </location>
</feature>
<feature type="compositionally biased region" description="Polar residues" evidence="1">
    <location>
        <begin position="8"/>
        <end position="17"/>
    </location>
</feature>
<evidence type="ECO:0000256" key="1">
    <source>
        <dbReference type="SAM" id="MobiDB-lite"/>
    </source>
</evidence>
<keyword evidence="3" id="KW-1185">Reference proteome</keyword>
<proteinExistence type="predicted"/>
<dbReference type="Proteomes" id="UP001066276">
    <property type="component" value="Chromosome 3_2"/>
</dbReference>
<feature type="region of interest" description="Disordered" evidence="1">
    <location>
        <begin position="1"/>
        <end position="101"/>
    </location>
</feature>
<protein>
    <submittedName>
        <fullName evidence="2">Uncharacterized protein</fullName>
    </submittedName>
</protein>
<evidence type="ECO:0000313" key="3">
    <source>
        <dbReference type="Proteomes" id="UP001066276"/>
    </source>
</evidence>
<dbReference type="EMBL" id="JANPWB010000006">
    <property type="protein sequence ID" value="KAJ1178114.1"/>
    <property type="molecule type" value="Genomic_DNA"/>
</dbReference>
<evidence type="ECO:0000313" key="2">
    <source>
        <dbReference type="EMBL" id="KAJ1178114.1"/>
    </source>
</evidence>
<feature type="compositionally biased region" description="Basic residues" evidence="1">
    <location>
        <begin position="79"/>
        <end position="101"/>
    </location>
</feature>
<organism evidence="2 3">
    <name type="scientific">Pleurodeles waltl</name>
    <name type="common">Iberian ribbed newt</name>
    <dbReference type="NCBI Taxonomy" id="8319"/>
    <lineage>
        <taxon>Eukaryota</taxon>
        <taxon>Metazoa</taxon>
        <taxon>Chordata</taxon>
        <taxon>Craniata</taxon>
        <taxon>Vertebrata</taxon>
        <taxon>Euteleostomi</taxon>
        <taxon>Amphibia</taxon>
        <taxon>Batrachia</taxon>
        <taxon>Caudata</taxon>
        <taxon>Salamandroidea</taxon>
        <taxon>Salamandridae</taxon>
        <taxon>Pleurodelinae</taxon>
        <taxon>Pleurodeles</taxon>
    </lineage>
</organism>
<accession>A0AAV7TN85</accession>
<name>A0AAV7TN85_PLEWA</name>
<gene>
    <name evidence="2" type="ORF">NDU88_003361</name>
</gene>
<sequence>MERAPNKSAVQNSSPQTKRQEEEKVEDQGQTSGPQTKRQKEEKVEDQVSKRQRGRLAGQRVSGGPVWSALPTSVPCKPLAHKSSGRRRRRVKIRSSIHFRC</sequence>
<comment type="caution">
    <text evidence="2">The sequence shown here is derived from an EMBL/GenBank/DDBJ whole genome shotgun (WGS) entry which is preliminary data.</text>
</comment>